<feature type="domain" description="RNA polymerase sigma-70 region 1.2" evidence="5">
    <location>
        <begin position="17"/>
        <end position="49"/>
    </location>
</feature>
<dbReference type="PANTHER" id="PTHR30603">
    <property type="entry name" value="RNA POLYMERASE SIGMA FACTOR RPO"/>
    <property type="match status" value="1"/>
</dbReference>
<keyword evidence="1" id="KW-0805">Transcription regulation</keyword>
<feature type="domain" description="RNA polymerase sigma-70 region 4" evidence="8">
    <location>
        <begin position="223"/>
        <end position="275"/>
    </location>
</feature>
<dbReference type="RefSeq" id="WP_009416000.1">
    <property type="nucleotide sequence ID" value="NZ_CAUQMC010000004.1"/>
</dbReference>
<dbReference type="Gene3D" id="1.10.10.10">
    <property type="entry name" value="Winged helix-like DNA-binding domain superfamily/Winged helix DNA-binding domain"/>
    <property type="match status" value="2"/>
</dbReference>
<evidence type="ECO:0000259" key="5">
    <source>
        <dbReference type="Pfam" id="PF00140"/>
    </source>
</evidence>
<evidence type="ECO:0000259" key="6">
    <source>
        <dbReference type="Pfam" id="PF04539"/>
    </source>
</evidence>
<dbReference type="InterPro" id="IPR000943">
    <property type="entry name" value="RNA_pol_sigma70"/>
</dbReference>
<evidence type="ECO:0000313" key="10">
    <source>
        <dbReference type="Proteomes" id="UP000681610"/>
    </source>
</evidence>
<feature type="domain" description="RNA polymerase sigma-70 region 3" evidence="6">
    <location>
        <begin position="135"/>
        <end position="207"/>
    </location>
</feature>
<evidence type="ECO:0000256" key="1">
    <source>
        <dbReference type="ARBA" id="ARBA00023015"/>
    </source>
</evidence>
<keyword evidence="3" id="KW-0238">DNA-binding</keyword>
<dbReference type="Pfam" id="PF00140">
    <property type="entry name" value="Sigma70_r1_2"/>
    <property type="match status" value="1"/>
</dbReference>
<feature type="domain" description="RNA polymerase sigma-70 region 2" evidence="7">
    <location>
        <begin position="56"/>
        <end position="123"/>
    </location>
</feature>
<gene>
    <name evidence="9" type="ORF">J4N46_03920</name>
</gene>
<dbReference type="Gene3D" id="1.10.601.10">
    <property type="entry name" value="RNA Polymerase Primary Sigma Factor"/>
    <property type="match status" value="1"/>
</dbReference>
<dbReference type="SUPFAM" id="SSF88659">
    <property type="entry name" value="Sigma3 and sigma4 domains of RNA polymerase sigma factors"/>
    <property type="match status" value="2"/>
</dbReference>
<dbReference type="PANTHER" id="PTHR30603:SF47">
    <property type="entry name" value="RNA POLYMERASE SIGMA FACTOR SIGD, CHLOROPLASTIC"/>
    <property type="match status" value="1"/>
</dbReference>
<dbReference type="InterPro" id="IPR036388">
    <property type="entry name" value="WH-like_DNA-bd_sf"/>
</dbReference>
<keyword evidence="4" id="KW-0804">Transcription</keyword>
<comment type="caution">
    <text evidence="9">The sequence shown here is derived from an EMBL/GenBank/DDBJ whole genome shotgun (WGS) entry which is preliminary data.</text>
</comment>
<dbReference type="SUPFAM" id="SSF88946">
    <property type="entry name" value="Sigma2 domain of RNA polymerase sigma factors"/>
    <property type="match status" value="1"/>
</dbReference>
<dbReference type="Pfam" id="PF04545">
    <property type="entry name" value="Sigma70_r4"/>
    <property type="match status" value="1"/>
</dbReference>
<reference evidence="9 10" key="1">
    <citation type="submission" date="2021-03" db="EMBL/GenBank/DDBJ databases">
        <title>Isolation and description of Capnocytophaga bilenii sp. nov., a novel Capnocytophaga species, isolated from a gingivitis subject.</title>
        <authorList>
            <person name="Antezack A."/>
            <person name="Monnet-Corti V."/>
            <person name="La Scola B."/>
        </authorList>
    </citation>
    <scope>NUCLEOTIDE SEQUENCE [LARGE SCALE GENOMIC DNA]</scope>
    <source>
        <strain evidence="9 10">Marseille-Q4570</strain>
    </source>
</reference>
<dbReference type="InterPro" id="IPR007627">
    <property type="entry name" value="RNA_pol_sigma70_r2"/>
</dbReference>
<dbReference type="InterPro" id="IPR007630">
    <property type="entry name" value="RNA_pol_sigma70_r4"/>
</dbReference>
<evidence type="ECO:0000256" key="2">
    <source>
        <dbReference type="ARBA" id="ARBA00023082"/>
    </source>
</evidence>
<sequence length="288" mass="32888">MRQLKITKQVTNRETASLDKYLQEIGRVDLITADEEVELAQRIKAGDNAALEKLTKANLRFVVSVAKQYQNQGLTLPDLINEGNLGLIKAAQRFDETRGFKFISYAVWWIRQSILQALAEQSRIVRLPLNKIGSINKINKMYAYLEQANERVPSAEEIAKELDMSVNDVKESMKNAGRHISMDAPLVEGEDSNLYDVIRSNESPNPDKELMLASLRTEIERSLETLTPREADVLRLYFGLGDQHAMTLEEIGETFDLTRERVRQIKEKAIRRLKHPSRNKTLKSYLGS</sequence>
<dbReference type="NCBIfam" id="TIGR02937">
    <property type="entry name" value="sigma70-ECF"/>
    <property type="match status" value="1"/>
</dbReference>
<dbReference type="PIRSF" id="PIRSF000770">
    <property type="entry name" value="RNA_pol_sigma-SigE/K"/>
    <property type="match status" value="1"/>
</dbReference>
<dbReference type="InterPro" id="IPR013325">
    <property type="entry name" value="RNA_pol_sigma_r2"/>
</dbReference>
<keyword evidence="2" id="KW-0731">Sigma factor</keyword>
<dbReference type="Proteomes" id="UP000681610">
    <property type="component" value="Unassembled WGS sequence"/>
</dbReference>
<evidence type="ECO:0000259" key="7">
    <source>
        <dbReference type="Pfam" id="PF04542"/>
    </source>
</evidence>
<evidence type="ECO:0000259" key="8">
    <source>
        <dbReference type="Pfam" id="PF04545"/>
    </source>
</evidence>
<dbReference type="Pfam" id="PF04542">
    <property type="entry name" value="Sigma70_r2"/>
    <property type="match status" value="1"/>
</dbReference>
<dbReference type="PRINTS" id="PR00046">
    <property type="entry name" value="SIGMA70FCT"/>
</dbReference>
<accession>A0ABS3PWS5</accession>
<keyword evidence="10" id="KW-1185">Reference proteome</keyword>
<dbReference type="InterPro" id="IPR050239">
    <property type="entry name" value="Sigma-70_RNA_pol_init_factors"/>
</dbReference>
<dbReference type="CDD" id="cd06171">
    <property type="entry name" value="Sigma70_r4"/>
    <property type="match status" value="1"/>
</dbReference>
<dbReference type="InterPro" id="IPR014284">
    <property type="entry name" value="RNA_pol_sigma-70_dom"/>
</dbReference>
<dbReference type="InterPro" id="IPR007624">
    <property type="entry name" value="RNA_pol_sigma70_r3"/>
</dbReference>
<name>A0ABS3PWS5_9FLAO</name>
<dbReference type="Pfam" id="PF04539">
    <property type="entry name" value="Sigma70_r3"/>
    <property type="match status" value="1"/>
</dbReference>
<dbReference type="InterPro" id="IPR013324">
    <property type="entry name" value="RNA_pol_sigma_r3/r4-like"/>
</dbReference>
<proteinExistence type="predicted"/>
<dbReference type="InterPro" id="IPR009042">
    <property type="entry name" value="RNA_pol_sigma70_r1_2"/>
</dbReference>
<dbReference type="Gene3D" id="1.20.120.1810">
    <property type="match status" value="1"/>
</dbReference>
<protein>
    <submittedName>
        <fullName evidence="9">Sigma-70 family RNA polymerase sigma factor</fullName>
    </submittedName>
</protein>
<evidence type="ECO:0000256" key="4">
    <source>
        <dbReference type="ARBA" id="ARBA00023163"/>
    </source>
</evidence>
<evidence type="ECO:0000313" key="9">
    <source>
        <dbReference type="EMBL" id="MBO1883592.1"/>
    </source>
</evidence>
<dbReference type="EMBL" id="JAGDYP010000002">
    <property type="protein sequence ID" value="MBO1883592.1"/>
    <property type="molecule type" value="Genomic_DNA"/>
</dbReference>
<evidence type="ECO:0000256" key="3">
    <source>
        <dbReference type="ARBA" id="ARBA00023125"/>
    </source>
</evidence>
<organism evidence="9 10">
    <name type="scientific">Capnocytophaga bilenii</name>
    <dbReference type="NCBI Taxonomy" id="2819369"/>
    <lineage>
        <taxon>Bacteria</taxon>
        <taxon>Pseudomonadati</taxon>
        <taxon>Bacteroidota</taxon>
        <taxon>Flavobacteriia</taxon>
        <taxon>Flavobacteriales</taxon>
        <taxon>Flavobacteriaceae</taxon>
        <taxon>Capnocytophaga</taxon>
    </lineage>
</organism>